<proteinExistence type="predicted"/>
<name>F2PPT6_TRIEC</name>
<dbReference type="eggNOG" id="ENOG502RQGE">
    <property type="taxonomic scope" value="Eukaryota"/>
</dbReference>
<dbReference type="HOGENOM" id="CLU_1856737_0_0_1"/>
<dbReference type="EMBL" id="DS995730">
    <property type="protein sequence ID" value="EGE03904.1"/>
    <property type="molecule type" value="Genomic_DNA"/>
</dbReference>
<organism evidence="1 2">
    <name type="scientific">Trichophyton equinum (strain ATCC MYA-4606 / CBS 127.97)</name>
    <name type="common">Horse ringworm fungus</name>
    <dbReference type="NCBI Taxonomy" id="559882"/>
    <lineage>
        <taxon>Eukaryota</taxon>
        <taxon>Fungi</taxon>
        <taxon>Dikarya</taxon>
        <taxon>Ascomycota</taxon>
        <taxon>Pezizomycotina</taxon>
        <taxon>Eurotiomycetes</taxon>
        <taxon>Eurotiomycetidae</taxon>
        <taxon>Onygenales</taxon>
        <taxon>Arthrodermataceae</taxon>
        <taxon>Trichophyton</taxon>
    </lineage>
</organism>
<dbReference type="Proteomes" id="UP000009169">
    <property type="component" value="Unassembled WGS sequence"/>
</dbReference>
<evidence type="ECO:0000313" key="2">
    <source>
        <dbReference type="Proteomes" id="UP000009169"/>
    </source>
</evidence>
<dbReference type="VEuPathDB" id="FungiDB:TEQG_02937"/>
<evidence type="ECO:0000313" key="1">
    <source>
        <dbReference type="EMBL" id="EGE03904.1"/>
    </source>
</evidence>
<accession>F2PPT6</accession>
<gene>
    <name evidence="1" type="ORF">TEQG_02937</name>
</gene>
<dbReference type="AlphaFoldDB" id="F2PPT6"/>
<keyword evidence="2" id="KW-1185">Reference proteome</keyword>
<sequence length="156" mass="17247">MGVRYDERPHDCVLEEHPSQASISSRSCVIWLSGLRRYSTKLLVEEDNGDFPCQADLTPSRPAISRSNNRSGSLIQDAVPASRIRSLACAQVERHIAPNRLSAEIQTVEAPDSQHQEKLMSGLSDRVLPGDPLAVDPVLLFPQKDTILDNNLHAIK</sequence>
<protein>
    <submittedName>
        <fullName evidence="1">Uncharacterized protein</fullName>
    </submittedName>
</protein>
<reference evidence="2" key="1">
    <citation type="journal article" date="2012" name="MBio">
        <title>Comparative genome analysis of Trichophyton rubrum and related dermatophytes reveals candidate genes involved in infection.</title>
        <authorList>
            <person name="Martinez D.A."/>
            <person name="Oliver B.G."/>
            <person name="Graeser Y."/>
            <person name="Goldberg J.M."/>
            <person name="Li W."/>
            <person name="Martinez-Rossi N.M."/>
            <person name="Monod M."/>
            <person name="Shelest E."/>
            <person name="Barton R.C."/>
            <person name="Birch E."/>
            <person name="Brakhage A.A."/>
            <person name="Chen Z."/>
            <person name="Gurr S.J."/>
            <person name="Heiman D."/>
            <person name="Heitman J."/>
            <person name="Kosti I."/>
            <person name="Rossi A."/>
            <person name="Saif S."/>
            <person name="Samalova M."/>
            <person name="Saunders C.W."/>
            <person name="Shea T."/>
            <person name="Summerbell R.C."/>
            <person name="Xu J."/>
            <person name="Young S."/>
            <person name="Zeng Q."/>
            <person name="Birren B.W."/>
            <person name="Cuomo C.A."/>
            <person name="White T.C."/>
        </authorList>
    </citation>
    <scope>NUCLEOTIDE SEQUENCE [LARGE SCALE GENOMIC DNA]</scope>
    <source>
        <strain evidence="2">ATCC MYA-4606 / CBS 127.97</strain>
    </source>
</reference>